<name>A0A0D2EH38_9EURO</name>
<evidence type="ECO:0000313" key="3">
    <source>
        <dbReference type="Proteomes" id="UP000054266"/>
    </source>
</evidence>
<dbReference type="GO" id="GO:0005506">
    <property type="term" value="F:iron ion binding"/>
    <property type="evidence" value="ECO:0007669"/>
    <property type="project" value="InterPro"/>
</dbReference>
<dbReference type="STRING" id="5601.A0A0D2EH38"/>
<organism evidence="2 3">
    <name type="scientific">Phialophora macrospora</name>
    <dbReference type="NCBI Taxonomy" id="1851006"/>
    <lineage>
        <taxon>Eukaryota</taxon>
        <taxon>Fungi</taxon>
        <taxon>Dikarya</taxon>
        <taxon>Ascomycota</taxon>
        <taxon>Pezizomycotina</taxon>
        <taxon>Eurotiomycetes</taxon>
        <taxon>Chaetothyriomycetidae</taxon>
        <taxon>Chaetothyriales</taxon>
        <taxon>Herpotrichiellaceae</taxon>
        <taxon>Phialophora</taxon>
    </lineage>
</organism>
<keyword evidence="1" id="KW-0812">Transmembrane</keyword>
<dbReference type="Proteomes" id="UP000054266">
    <property type="component" value="Unassembled WGS sequence"/>
</dbReference>
<sequence length="138" mass="15517">MAILGGSGDLFKAYWPAGFVVLILLHFTFNRYGYGLSKVPGPFLAPLTDFWRMLHAASNKGHEDYLLHRKYHSPVLRVGPKTVAVADPEAIRVIYGWKPVFRKVWIASAQFCQGLWLTIETSSPRSIRRSLNSTPTGN</sequence>
<keyword evidence="3" id="KW-1185">Reference proteome</keyword>
<keyword evidence="1" id="KW-0472">Membrane</keyword>
<evidence type="ECO:0000256" key="1">
    <source>
        <dbReference type="SAM" id="Phobius"/>
    </source>
</evidence>
<dbReference type="HOGENOM" id="CLU_1855020_0_0_1"/>
<evidence type="ECO:0000313" key="2">
    <source>
        <dbReference type="EMBL" id="KIW73687.1"/>
    </source>
</evidence>
<feature type="transmembrane region" description="Helical" evidence="1">
    <location>
        <begin position="13"/>
        <end position="29"/>
    </location>
</feature>
<protein>
    <submittedName>
        <fullName evidence="2">Uncharacterized protein</fullName>
    </submittedName>
</protein>
<dbReference type="AlphaFoldDB" id="A0A0D2EH38"/>
<proteinExistence type="predicted"/>
<reference evidence="2 3" key="1">
    <citation type="submission" date="2015-01" db="EMBL/GenBank/DDBJ databases">
        <title>The Genome Sequence of Capronia semiimmersa CBS27337.</title>
        <authorList>
            <consortium name="The Broad Institute Genomics Platform"/>
            <person name="Cuomo C."/>
            <person name="de Hoog S."/>
            <person name="Gorbushina A."/>
            <person name="Stielow B."/>
            <person name="Teixiera M."/>
            <person name="Abouelleil A."/>
            <person name="Chapman S.B."/>
            <person name="Priest M."/>
            <person name="Young S.K."/>
            <person name="Wortman J."/>
            <person name="Nusbaum C."/>
            <person name="Birren B."/>
        </authorList>
    </citation>
    <scope>NUCLEOTIDE SEQUENCE [LARGE SCALE GENOMIC DNA]</scope>
    <source>
        <strain evidence="2 3">CBS 27337</strain>
    </source>
</reference>
<dbReference type="EMBL" id="KN846956">
    <property type="protein sequence ID" value="KIW73687.1"/>
    <property type="molecule type" value="Genomic_DNA"/>
</dbReference>
<accession>A0A0D2EH38</accession>
<dbReference type="SUPFAM" id="SSF48264">
    <property type="entry name" value="Cytochrome P450"/>
    <property type="match status" value="1"/>
</dbReference>
<dbReference type="InterPro" id="IPR036396">
    <property type="entry name" value="Cyt_P450_sf"/>
</dbReference>
<dbReference type="GO" id="GO:0020037">
    <property type="term" value="F:heme binding"/>
    <property type="evidence" value="ECO:0007669"/>
    <property type="project" value="InterPro"/>
</dbReference>
<gene>
    <name evidence="2" type="ORF">PV04_01785</name>
</gene>
<dbReference type="Gene3D" id="1.10.630.10">
    <property type="entry name" value="Cytochrome P450"/>
    <property type="match status" value="1"/>
</dbReference>
<dbReference type="GO" id="GO:0016705">
    <property type="term" value="F:oxidoreductase activity, acting on paired donors, with incorporation or reduction of molecular oxygen"/>
    <property type="evidence" value="ECO:0007669"/>
    <property type="project" value="InterPro"/>
</dbReference>
<keyword evidence="1" id="KW-1133">Transmembrane helix</keyword>
<dbReference type="GO" id="GO:0004497">
    <property type="term" value="F:monooxygenase activity"/>
    <property type="evidence" value="ECO:0007669"/>
    <property type="project" value="InterPro"/>
</dbReference>